<dbReference type="PANTHER" id="PTHR45747">
    <property type="entry name" value="HISTONE-LYSINE N-METHYLTRANSFERASE E(Z)"/>
    <property type="match status" value="1"/>
</dbReference>
<sequence length="1084" mass="120366">MGGRIWLEKKQLWIQPSFYLLTTTLLSLLLPLSFLLVARLSTSYSLFSLDRHPITPPSNLSSIVISLFIETNPSLLHALVFLIAAATLFHGLTGQTLFITAPQEPNSRPNLCISWILLCTLQLCIGLGIEAIIAAGIDGNGFGHERNSSGRIVFVFLLGLHETMLYWWRVVVKPVVDDTVFGFVREERWVERAVMGCGFGVLWWWRLRGEVESLVDMVEYESETPMGVGIGGIVGWWLYYLIVTIGMVRIVKGIITWVGVILLYRLEANPDGNVENEDLEEEKLEENRKKLEGHVSLLVSSATLRNDASVIDADGQGRILSSRIENPLCKFGGFAQASGDKDYVNVQEVVYSISAKLPYIENIPPYTTWIFLDSVLSKRAKRYTTETPVTLFLGSKQQSDLWVGATLNFVAVHRNQRMAEDQSVVGRRRIYYDPHGSEALICSDSEEDIAEPEEEKCAFSEGEDRILRMVVQEHGLGEEVLNIVSQYIGTNTPEIQERCNRLKEKSLEKHDRSFRNFEGNGPEYKSFLGKSLSAALDSFDNLFCRRCLVFDCRLHGCSQSLIGPSEKQMYSSESDDDGNPCSDQCYLRLKVVKDSPEGSAVKPLRIIESRSSDEEERSPMSPSADDTRDEVMDYGMGMHKVPKHAIEVPENLTLVSYDDQGSCKKQKLLSTHNEVTLACDGIPTVDSGSSEEGGDIQIGVPDNNELLKATIAEDKSSCSLGQESEDCARHEAKGICHIAEAPVFKEASNSTKGQEQGVLSNSEWQPLEKELYLKGIEIFGRNSCLIARNLLTGLKTCMEVSSYMYNHGAALPRGAIGIRSSFAEETEKFDADFMVCLVTSLFILYDKQVGQCAESNAPVYIMEIAVRSIVGAPKAAKIDSGDATVRRVNAEAVNAHALLLDVNVIQICGDGSLGEPPKRGDGQCGNMRLLLRQQQRILLAKSEVAGWGAFLKFVLDAYRKGDKLKFANHSSNPNCYAKVMLVAGDHRVGIFAKEHIEASEELFYDYRYGPDQAPVWARKPDGSRGDDSSVSHGPSVVKEIIIGITLGLAAGGLWKMHHWNEQRKTRAFYDLLEKGEISVVAAEE</sequence>
<dbReference type="InterPro" id="IPR058609">
    <property type="entry name" value="HTH_CLF-like"/>
</dbReference>
<dbReference type="InterPro" id="IPR001005">
    <property type="entry name" value="SANT/Myb"/>
</dbReference>
<evidence type="ECO:0000313" key="4">
    <source>
        <dbReference type="EMBL" id="KAF7120018.1"/>
    </source>
</evidence>
<dbReference type="Pfam" id="PF25996">
    <property type="entry name" value="HTH_CLF_N"/>
    <property type="match status" value="1"/>
</dbReference>
<dbReference type="Pfam" id="PF00856">
    <property type="entry name" value="SET"/>
    <property type="match status" value="1"/>
</dbReference>
<evidence type="ECO:0000313" key="5">
    <source>
        <dbReference type="Proteomes" id="UP000626092"/>
    </source>
</evidence>
<dbReference type="SMART" id="SM00717">
    <property type="entry name" value="SANT"/>
    <property type="match status" value="2"/>
</dbReference>
<feature type="transmembrane region" description="Helical" evidence="2">
    <location>
        <begin position="226"/>
        <end position="243"/>
    </location>
</feature>
<comment type="caution">
    <text evidence="4">The sequence shown here is derived from an EMBL/GenBank/DDBJ whole genome shotgun (WGS) entry which is preliminary data.</text>
</comment>
<keyword evidence="2" id="KW-1133">Transmembrane helix</keyword>
<feature type="region of interest" description="Disordered" evidence="1">
    <location>
        <begin position="603"/>
        <end position="629"/>
    </location>
</feature>
<dbReference type="SUPFAM" id="SSF82199">
    <property type="entry name" value="SET domain"/>
    <property type="match status" value="1"/>
</dbReference>
<name>A0A834G5G4_RHOSS</name>
<protein>
    <recommendedName>
        <fullName evidence="3">SET domain-containing protein</fullName>
    </recommendedName>
</protein>
<feature type="transmembrane region" description="Helical" evidence="2">
    <location>
        <begin position="12"/>
        <end position="38"/>
    </location>
</feature>
<feature type="transmembrane region" description="Helical" evidence="2">
    <location>
        <begin position="75"/>
        <end position="99"/>
    </location>
</feature>
<evidence type="ECO:0000256" key="1">
    <source>
        <dbReference type="SAM" id="MobiDB-lite"/>
    </source>
</evidence>
<reference evidence="4" key="1">
    <citation type="submission" date="2019-11" db="EMBL/GenBank/DDBJ databases">
        <authorList>
            <person name="Liu Y."/>
            <person name="Hou J."/>
            <person name="Li T.-Q."/>
            <person name="Guan C.-H."/>
            <person name="Wu X."/>
            <person name="Wu H.-Z."/>
            <person name="Ling F."/>
            <person name="Zhang R."/>
            <person name="Shi X.-G."/>
            <person name="Ren J.-P."/>
            <person name="Chen E.-F."/>
            <person name="Sun J.-M."/>
        </authorList>
    </citation>
    <scope>NUCLEOTIDE SEQUENCE</scope>
    <source>
        <strain evidence="4">Adult_tree_wgs_1</strain>
        <tissue evidence="4">Leaves</tissue>
    </source>
</reference>
<evidence type="ECO:0000259" key="3">
    <source>
        <dbReference type="PROSITE" id="PS50280"/>
    </source>
</evidence>
<dbReference type="InterPro" id="IPR001214">
    <property type="entry name" value="SET_dom"/>
</dbReference>
<dbReference type="AlphaFoldDB" id="A0A834G5G4"/>
<dbReference type="EMBL" id="WJXA01000013">
    <property type="protein sequence ID" value="KAF7120018.1"/>
    <property type="molecule type" value="Genomic_DNA"/>
</dbReference>
<keyword evidence="5" id="KW-1185">Reference proteome</keyword>
<proteinExistence type="predicted"/>
<dbReference type="SMART" id="SM00317">
    <property type="entry name" value="SET"/>
    <property type="match status" value="1"/>
</dbReference>
<dbReference type="GO" id="GO:0005634">
    <property type="term" value="C:nucleus"/>
    <property type="evidence" value="ECO:0007669"/>
    <property type="project" value="TreeGrafter"/>
</dbReference>
<feature type="transmembrane region" description="Helical" evidence="2">
    <location>
        <begin position="111"/>
        <end position="137"/>
    </location>
</feature>
<dbReference type="Gene3D" id="2.170.270.10">
    <property type="entry name" value="SET domain"/>
    <property type="match status" value="1"/>
</dbReference>
<dbReference type="GO" id="GO:0046976">
    <property type="term" value="F:histone H3K27 methyltransferase activity"/>
    <property type="evidence" value="ECO:0007669"/>
    <property type="project" value="TreeGrafter"/>
</dbReference>
<evidence type="ECO:0000256" key="2">
    <source>
        <dbReference type="SAM" id="Phobius"/>
    </source>
</evidence>
<dbReference type="InterPro" id="IPR045318">
    <property type="entry name" value="EZH1/2-like"/>
</dbReference>
<dbReference type="PROSITE" id="PS50280">
    <property type="entry name" value="SET"/>
    <property type="match status" value="1"/>
</dbReference>
<feature type="transmembrane region" description="Helical" evidence="2">
    <location>
        <begin position="149"/>
        <end position="168"/>
    </location>
</feature>
<dbReference type="GO" id="GO:0003682">
    <property type="term" value="F:chromatin binding"/>
    <property type="evidence" value="ECO:0007669"/>
    <property type="project" value="TreeGrafter"/>
</dbReference>
<dbReference type="OrthoDB" id="6141102at2759"/>
<dbReference type="Proteomes" id="UP000626092">
    <property type="component" value="Unassembled WGS sequence"/>
</dbReference>
<keyword evidence="2" id="KW-0472">Membrane</keyword>
<dbReference type="InterPro" id="IPR046341">
    <property type="entry name" value="SET_dom_sf"/>
</dbReference>
<keyword evidence="2" id="KW-0812">Transmembrane</keyword>
<dbReference type="PANTHER" id="PTHR45747:SF14">
    <property type="entry name" value="HISTONE-LYSINE N-METHYLTRANSFERASE EZA1"/>
    <property type="match status" value="1"/>
</dbReference>
<accession>A0A834G5G4</accession>
<dbReference type="GO" id="GO:0031507">
    <property type="term" value="P:heterochromatin formation"/>
    <property type="evidence" value="ECO:0007669"/>
    <property type="project" value="TreeGrafter"/>
</dbReference>
<organism evidence="4 5">
    <name type="scientific">Rhododendron simsii</name>
    <name type="common">Sims's rhododendron</name>
    <dbReference type="NCBI Taxonomy" id="118357"/>
    <lineage>
        <taxon>Eukaryota</taxon>
        <taxon>Viridiplantae</taxon>
        <taxon>Streptophyta</taxon>
        <taxon>Embryophyta</taxon>
        <taxon>Tracheophyta</taxon>
        <taxon>Spermatophyta</taxon>
        <taxon>Magnoliopsida</taxon>
        <taxon>eudicotyledons</taxon>
        <taxon>Gunneridae</taxon>
        <taxon>Pentapetalae</taxon>
        <taxon>asterids</taxon>
        <taxon>Ericales</taxon>
        <taxon>Ericaceae</taxon>
        <taxon>Ericoideae</taxon>
        <taxon>Rhodoreae</taxon>
        <taxon>Rhododendron</taxon>
    </lineage>
</organism>
<feature type="domain" description="SET" evidence="3">
    <location>
        <begin position="796"/>
        <end position="1007"/>
    </location>
</feature>
<gene>
    <name evidence="4" type="ORF">RHSIM_Rhsim13G0004900</name>
</gene>